<dbReference type="PROSITE" id="PS51257">
    <property type="entry name" value="PROKAR_LIPOPROTEIN"/>
    <property type="match status" value="1"/>
</dbReference>
<dbReference type="EMBL" id="CAFBOL010000067">
    <property type="protein sequence ID" value="CAB5001209.1"/>
    <property type="molecule type" value="Genomic_DNA"/>
</dbReference>
<evidence type="ECO:0000313" key="1">
    <source>
        <dbReference type="EMBL" id="CAB4363594.1"/>
    </source>
</evidence>
<sequence>MIRRAALAATLLLTLAACNPTTYDSSADTTLPPSTSSTLPAGTLQELLPRMQHEVAGLSALVITGKGDGESATRIEQYWAALTPEVTTRWPDLVEDFNFVVRLCRDAADRRRPANADRAAKNLDALATAVLG</sequence>
<gene>
    <name evidence="2" type="ORF">UFOPK2656_01299</name>
    <name evidence="3" type="ORF">UFOPK3099_02132</name>
    <name evidence="4" type="ORF">UFOPK3267_02304</name>
    <name evidence="5" type="ORF">UFOPK3651_01316</name>
    <name evidence="6" type="ORF">UFOPK3931_02156</name>
    <name evidence="1" type="ORF">UFOPK4189_01372</name>
</gene>
<name>A0A6J6RBS7_9ZZZZ</name>
<dbReference type="EMBL" id="CAFBMT010000006">
    <property type="protein sequence ID" value="CAB4928459.1"/>
    <property type="molecule type" value="Genomic_DNA"/>
</dbReference>
<dbReference type="EMBL" id="CAESGF010000006">
    <property type="protein sequence ID" value="CAB4363594.1"/>
    <property type="molecule type" value="Genomic_DNA"/>
</dbReference>
<evidence type="ECO:0000313" key="4">
    <source>
        <dbReference type="EMBL" id="CAB4852784.1"/>
    </source>
</evidence>
<protein>
    <submittedName>
        <fullName evidence="2">Unannotated protein</fullName>
    </submittedName>
</protein>
<evidence type="ECO:0000313" key="6">
    <source>
        <dbReference type="EMBL" id="CAB5001209.1"/>
    </source>
</evidence>
<dbReference type="EMBL" id="CAFAAV010000193">
    <property type="protein sequence ID" value="CAB4831462.1"/>
    <property type="molecule type" value="Genomic_DNA"/>
</dbReference>
<accession>A0A6J6RBS7</accession>
<dbReference type="EMBL" id="CAEZYF010000006">
    <property type="protein sequence ID" value="CAB4720506.1"/>
    <property type="molecule type" value="Genomic_DNA"/>
</dbReference>
<evidence type="ECO:0000313" key="2">
    <source>
        <dbReference type="EMBL" id="CAB4720506.1"/>
    </source>
</evidence>
<evidence type="ECO:0000313" key="5">
    <source>
        <dbReference type="EMBL" id="CAB4928459.1"/>
    </source>
</evidence>
<dbReference type="EMBL" id="CAFBIY010000155">
    <property type="protein sequence ID" value="CAB4852784.1"/>
    <property type="molecule type" value="Genomic_DNA"/>
</dbReference>
<dbReference type="AlphaFoldDB" id="A0A6J6RBS7"/>
<proteinExistence type="predicted"/>
<reference evidence="2" key="1">
    <citation type="submission" date="2020-05" db="EMBL/GenBank/DDBJ databases">
        <authorList>
            <person name="Chiriac C."/>
            <person name="Salcher M."/>
            <person name="Ghai R."/>
            <person name="Kavagutti S V."/>
        </authorList>
    </citation>
    <scope>NUCLEOTIDE SEQUENCE</scope>
</reference>
<organism evidence="2">
    <name type="scientific">freshwater metagenome</name>
    <dbReference type="NCBI Taxonomy" id="449393"/>
    <lineage>
        <taxon>unclassified sequences</taxon>
        <taxon>metagenomes</taxon>
        <taxon>ecological metagenomes</taxon>
    </lineage>
</organism>
<evidence type="ECO:0000313" key="3">
    <source>
        <dbReference type="EMBL" id="CAB4831462.1"/>
    </source>
</evidence>